<keyword evidence="6 10" id="KW-0472">Membrane</keyword>
<keyword evidence="3 10" id="KW-0812">Transmembrane</keyword>
<feature type="transmembrane region" description="Helical" evidence="10">
    <location>
        <begin position="110"/>
        <end position="133"/>
    </location>
</feature>
<keyword evidence="7" id="KW-0325">Glycoprotein</keyword>
<comment type="subcellular location">
    <subcellularLocation>
        <location evidence="1">Membrane</location>
        <topology evidence="1">Multi-pass membrane protein</topology>
    </subcellularLocation>
</comment>
<keyword evidence="4 10" id="KW-1133">Transmembrane helix</keyword>
<dbReference type="InterPro" id="IPR003930">
    <property type="entry name" value="K_chnl_Ca-activ_BK_bsu"/>
</dbReference>
<evidence type="ECO:0000256" key="3">
    <source>
        <dbReference type="ARBA" id="ARBA00022692"/>
    </source>
</evidence>
<evidence type="ECO:0000256" key="2">
    <source>
        <dbReference type="ARBA" id="ARBA00022448"/>
    </source>
</evidence>
<evidence type="ECO:0000256" key="10">
    <source>
        <dbReference type="SAM" id="Phobius"/>
    </source>
</evidence>
<evidence type="ECO:0000313" key="11">
    <source>
        <dbReference type="Proteomes" id="UP000515159"/>
    </source>
</evidence>
<evidence type="ECO:0000256" key="6">
    <source>
        <dbReference type="ARBA" id="ARBA00023136"/>
    </source>
</evidence>
<dbReference type="FunCoup" id="A0A6P8SA02">
    <property type="interactions" value="281"/>
</dbReference>
<dbReference type="AlphaFoldDB" id="A0A6P8SA02"/>
<dbReference type="GO" id="GO:0008076">
    <property type="term" value="C:voltage-gated potassium channel complex"/>
    <property type="evidence" value="ECO:0007669"/>
    <property type="project" value="TreeGrafter"/>
</dbReference>
<evidence type="ECO:0000256" key="5">
    <source>
        <dbReference type="ARBA" id="ARBA00023065"/>
    </source>
</evidence>
<evidence type="ECO:0000256" key="8">
    <source>
        <dbReference type="ARBA" id="ARBA00023303"/>
    </source>
</evidence>
<dbReference type="InParanoid" id="A0A6P8SA02"/>
<accession>A0A6P8SA02</accession>
<feature type="region of interest" description="Disordered" evidence="9">
    <location>
        <begin position="79"/>
        <end position="103"/>
    </location>
</feature>
<name>A0A6P8SA02_GEOSA</name>
<evidence type="ECO:0000256" key="7">
    <source>
        <dbReference type="ARBA" id="ARBA00023180"/>
    </source>
</evidence>
<proteinExistence type="predicted"/>
<dbReference type="GO" id="GO:0015459">
    <property type="term" value="F:potassium channel regulator activity"/>
    <property type="evidence" value="ECO:0007669"/>
    <property type="project" value="TreeGrafter"/>
</dbReference>
<keyword evidence="11" id="KW-1185">Reference proteome</keyword>
<reference evidence="12" key="1">
    <citation type="submission" date="2025-08" db="UniProtKB">
        <authorList>
            <consortium name="RefSeq"/>
        </authorList>
    </citation>
    <scope>IDENTIFICATION</scope>
</reference>
<dbReference type="CTD" id="27094"/>
<feature type="transmembrane region" description="Helical" evidence="10">
    <location>
        <begin position="261"/>
        <end position="283"/>
    </location>
</feature>
<keyword evidence="2" id="KW-0813">Transport</keyword>
<dbReference type="PANTHER" id="PTHR10258">
    <property type="entry name" value="CALCIUM-ACTIVATED POTASSIUM CHANNEL SUBUNIT BETA"/>
    <property type="match status" value="1"/>
</dbReference>
<dbReference type="KEGG" id="gsh:117366450"/>
<protein>
    <submittedName>
        <fullName evidence="12">Calcium-activated potassium channel subunit beta-3</fullName>
    </submittedName>
</protein>
<dbReference type="OrthoDB" id="5973433at2759"/>
<evidence type="ECO:0000256" key="9">
    <source>
        <dbReference type="SAM" id="MobiDB-lite"/>
    </source>
</evidence>
<keyword evidence="5" id="KW-0406">Ion transport</keyword>
<organism evidence="11 12">
    <name type="scientific">Geotrypetes seraphini</name>
    <name type="common">Gaboon caecilian</name>
    <name type="synonym">Caecilia seraphini</name>
    <dbReference type="NCBI Taxonomy" id="260995"/>
    <lineage>
        <taxon>Eukaryota</taxon>
        <taxon>Metazoa</taxon>
        <taxon>Chordata</taxon>
        <taxon>Craniata</taxon>
        <taxon>Vertebrata</taxon>
        <taxon>Euteleostomi</taxon>
        <taxon>Amphibia</taxon>
        <taxon>Gymnophiona</taxon>
        <taxon>Geotrypetes</taxon>
    </lineage>
</organism>
<sequence>MIRRGYLEDDKHLGDQPEGKRRIFIHTVGHHHFASLTCFPLSDAMFMQPVAQRQSFSIPIQITLQSSRRHQGREADTIVPALTKKKEVTEGGKGSDKTKKQSSNAGEDRAILLGFTMMGLSVLMFFLLGSTILKPFMLSGRREESNCTIIKAAIREEWVECSFRCGTDCRGQSNYPCLQILVNLSDSGQQALLHYNEEAIQMNPLCFYTPKCQRDKNDLLNTALDIKKFFDYRNNTPFACYYSPDSKVEEVTLVKKYDDMIVFHCLFWPILMLTGGALIVVMVKLTQHLSMLCEEYSNTAKEEAKSLPAQPDLQQATAGKASAFLRWRRNLRTMHHTPLL</sequence>
<dbReference type="GO" id="GO:0015269">
    <property type="term" value="F:calcium-activated potassium channel activity"/>
    <property type="evidence" value="ECO:0007669"/>
    <property type="project" value="InterPro"/>
</dbReference>
<keyword evidence="8 12" id="KW-0407">Ion channel</keyword>
<dbReference type="Pfam" id="PF03185">
    <property type="entry name" value="CaKB"/>
    <property type="match status" value="1"/>
</dbReference>
<evidence type="ECO:0000313" key="12">
    <source>
        <dbReference type="RefSeq" id="XP_033813678.1"/>
    </source>
</evidence>
<dbReference type="Proteomes" id="UP000515159">
    <property type="component" value="Chromosome 9"/>
</dbReference>
<dbReference type="GeneID" id="117366450"/>
<gene>
    <name evidence="12" type="primary">KCNMB3</name>
</gene>
<dbReference type="RefSeq" id="XP_033813678.1">
    <property type="nucleotide sequence ID" value="XM_033957787.1"/>
</dbReference>
<evidence type="ECO:0000256" key="4">
    <source>
        <dbReference type="ARBA" id="ARBA00022989"/>
    </source>
</evidence>
<evidence type="ECO:0000256" key="1">
    <source>
        <dbReference type="ARBA" id="ARBA00004141"/>
    </source>
</evidence>
<feature type="compositionally biased region" description="Basic and acidic residues" evidence="9">
    <location>
        <begin position="84"/>
        <end position="99"/>
    </location>
</feature>
<dbReference type="GO" id="GO:0005513">
    <property type="term" value="P:detection of calcium ion"/>
    <property type="evidence" value="ECO:0007669"/>
    <property type="project" value="TreeGrafter"/>
</dbReference>
<dbReference type="PANTHER" id="PTHR10258:SF4">
    <property type="entry name" value="CALCIUM-ACTIVATED POTASSIUM CHANNEL SUBUNIT BETA-3"/>
    <property type="match status" value="1"/>
</dbReference>